<evidence type="ECO:0000313" key="3">
    <source>
        <dbReference type="EMBL" id="ACD94693.1"/>
    </source>
</evidence>
<dbReference type="EMBL" id="CP001089">
    <property type="protein sequence ID" value="ACD94693.1"/>
    <property type="molecule type" value="Genomic_DNA"/>
</dbReference>
<feature type="region of interest" description="Disordered" evidence="1">
    <location>
        <begin position="1"/>
        <end position="20"/>
    </location>
</feature>
<keyword evidence="2" id="KW-0472">Membrane</keyword>
<dbReference type="AlphaFoldDB" id="B3E5M2"/>
<sequence>MANDAALDSQPDLAPDERPVIRKVKTKPVSDPPPVLVDTSRLVFSDEFVMDSVGIEQKEILSYINGKAIPLLGDDFYYSYQYLNGILSFIALKSKQHVAGRLPLFYPALILQGNFVYKKTDADYFYYLTNKDGFCSAEVAYEERPNHLMIQQVPVNSPPATLKLTWSLARKNLFLNAALLAFLGLSTLFLALSAKGYDTARKEQQRLVAQVAPVIPRGLPSFINSVADLGKKIEGKGFIVKVALAKDQLTCTIKFNQDADAQVFLRTTGGNYEGDKVIYTTALSAAR</sequence>
<proteinExistence type="predicted"/>
<keyword evidence="4" id="KW-1185">Reference proteome</keyword>
<accession>B3E5M2</accession>
<gene>
    <name evidence="3" type="ordered locus">Glov_0970</name>
</gene>
<protein>
    <recommendedName>
        <fullName evidence="5">Transmembrane protein</fullName>
    </recommendedName>
</protein>
<keyword evidence="2" id="KW-1133">Transmembrane helix</keyword>
<feature type="transmembrane region" description="Helical" evidence="2">
    <location>
        <begin position="173"/>
        <end position="192"/>
    </location>
</feature>
<evidence type="ECO:0008006" key="5">
    <source>
        <dbReference type="Google" id="ProtNLM"/>
    </source>
</evidence>
<name>B3E5M2_TRIL1</name>
<dbReference type="KEGG" id="glo:Glov_0970"/>
<organism evidence="3 4">
    <name type="scientific">Trichlorobacter lovleyi (strain ATCC BAA-1151 / DSM 17278 / SZ)</name>
    <name type="common">Geobacter lovleyi</name>
    <dbReference type="NCBI Taxonomy" id="398767"/>
    <lineage>
        <taxon>Bacteria</taxon>
        <taxon>Pseudomonadati</taxon>
        <taxon>Thermodesulfobacteriota</taxon>
        <taxon>Desulfuromonadia</taxon>
        <taxon>Geobacterales</taxon>
        <taxon>Geobacteraceae</taxon>
        <taxon>Trichlorobacter</taxon>
    </lineage>
</organism>
<dbReference type="RefSeq" id="WP_012469043.1">
    <property type="nucleotide sequence ID" value="NC_010814.1"/>
</dbReference>
<evidence type="ECO:0000256" key="2">
    <source>
        <dbReference type="SAM" id="Phobius"/>
    </source>
</evidence>
<dbReference type="Proteomes" id="UP000002420">
    <property type="component" value="Chromosome"/>
</dbReference>
<reference evidence="3 4" key="1">
    <citation type="submission" date="2008-05" db="EMBL/GenBank/DDBJ databases">
        <title>Complete sequence of chromosome of Geobacter lovleyi SZ.</title>
        <authorList>
            <consortium name="US DOE Joint Genome Institute"/>
            <person name="Lucas S."/>
            <person name="Copeland A."/>
            <person name="Lapidus A."/>
            <person name="Glavina del Rio T."/>
            <person name="Dalin E."/>
            <person name="Tice H."/>
            <person name="Bruce D."/>
            <person name="Goodwin L."/>
            <person name="Pitluck S."/>
            <person name="Chertkov O."/>
            <person name="Meincke L."/>
            <person name="Brettin T."/>
            <person name="Detter J.C."/>
            <person name="Han C."/>
            <person name="Tapia R."/>
            <person name="Kuske C.R."/>
            <person name="Schmutz J."/>
            <person name="Larimer F."/>
            <person name="Land M."/>
            <person name="Hauser L."/>
            <person name="Kyrpides N."/>
            <person name="Mikhailova N."/>
            <person name="Sung Y."/>
            <person name="Fletcher K.E."/>
            <person name="Ritalahti K.M."/>
            <person name="Loeffler F.E."/>
            <person name="Richardson P."/>
        </authorList>
    </citation>
    <scope>NUCLEOTIDE SEQUENCE [LARGE SCALE GENOMIC DNA]</scope>
    <source>
        <strain evidence="4">ATCC BAA-1151 / DSM 17278 / SZ</strain>
    </source>
</reference>
<evidence type="ECO:0000313" key="4">
    <source>
        <dbReference type="Proteomes" id="UP000002420"/>
    </source>
</evidence>
<keyword evidence="2" id="KW-0812">Transmembrane</keyword>
<dbReference type="STRING" id="398767.Glov_0970"/>
<dbReference type="HOGENOM" id="CLU_968948_0_0_7"/>
<evidence type="ECO:0000256" key="1">
    <source>
        <dbReference type="SAM" id="MobiDB-lite"/>
    </source>
</evidence>